<dbReference type="InterPro" id="IPR003018">
    <property type="entry name" value="GAF"/>
</dbReference>
<dbReference type="GO" id="GO:0016301">
    <property type="term" value="F:kinase activity"/>
    <property type="evidence" value="ECO:0007669"/>
    <property type="project" value="UniProtKB-KW"/>
</dbReference>
<dbReference type="PANTHER" id="PTHR43102">
    <property type="entry name" value="SLR1143 PROTEIN"/>
    <property type="match status" value="1"/>
</dbReference>
<reference evidence="2 3" key="1">
    <citation type="submission" date="2016-04" db="EMBL/GenBank/DDBJ databases">
        <title>Draft Genome Sequences of Staphylococcus capitis Strain H36, S. capitis Strain H65, S. cohnii Strain H62, S. hominis Strain H69, Mycobacterium iranicum Strain H39, Plantibacter sp. Strain H53, Pseudomonas oryzihabitans Strain H72, and Microbacterium sp. Strain H83, isolated from residential settings.</title>
        <authorList>
            <person name="Lymperopoulou D."/>
            <person name="Adams R.I."/>
            <person name="Lindow S."/>
            <person name="Coil D.A."/>
            <person name="Jospin G."/>
            <person name="Eisen J.A."/>
        </authorList>
    </citation>
    <scope>NUCLEOTIDE SEQUENCE [LARGE SCALE GENOMIC DNA]</scope>
    <source>
        <strain evidence="2 3">H39</strain>
    </source>
</reference>
<evidence type="ECO:0000259" key="1">
    <source>
        <dbReference type="Pfam" id="PF01590"/>
    </source>
</evidence>
<evidence type="ECO:0000313" key="2">
    <source>
        <dbReference type="EMBL" id="OAN38173.1"/>
    </source>
</evidence>
<dbReference type="Proteomes" id="UP000078396">
    <property type="component" value="Unassembled WGS sequence"/>
</dbReference>
<dbReference type="SUPFAM" id="SSF55781">
    <property type="entry name" value="GAF domain-like"/>
    <property type="match status" value="1"/>
</dbReference>
<feature type="domain" description="GAF" evidence="1">
    <location>
        <begin position="92"/>
        <end position="223"/>
    </location>
</feature>
<comment type="caution">
    <text evidence="2">The sequence shown here is derived from an EMBL/GenBank/DDBJ whole genome shotgun (WGS) entry which is preliminary data.</text>
</comment>
<gene>
    <name evidence="2" type="ORF">A4X20_19970</name>
</gene>
<dbReference type="PANTHER" id="PTHR43102:SF2">
    <property type="entry name" value="GAF DOMAIN-CONTAINING PROTEIN"/>
    <property type="match status" value="1"/>
</dbReference>
<name>A0A178LV96_MYCIR</name>
<dbReference type="Pfam" id="PF01590">
    <property type="entry name" value="GAF"/>
    <property type="match status" value="1"/>
</dbReference>
<keyword evidence="2" id="KW-0418">Kinase</keyword>
<organism evidence="2 3">
    <name type="scientific">Mycolicibacterium iranicum</name>
    <name type="common">Mycobacterium iranicum</name>
    <dbReference type="NCBI Taxonomy" id="912594"/>
    <lineage>
        <taxon>Bacteria</taxon>
        <taxon>Bacillati</taxon>
        <taxon>Actinomycetota</taxon>
        <taxon>Actinomycetes</taxon>
        <taxon>Mycobacteriales</taxon>
        <taxon>Mycobacteriaceae</taxon>
        <taxon>Mycolicibacterium</taxon>
    </lineage>
</organism>
<sequence>MPGFDNWLTERLEECADDSGERVDMYVARAVAAQMISDCERTDRATAGKLKAHLSQSGLSGETVADGITSVLTDPQRLQAVHATGLVDSAPDPAFARITTTAADALGAPAAALVLIGPDRPVVASSFGYDVTSLPRHLTTLDESFDKYVVANSSLVRVDDARQHPLFKTYSVVDTGDVTAYLGVPLADRAGNTIGALGVSDPEPREWSRGHMQILDDLAAAVTSRIYRR</sequence>
<dbReference type="AlphaFoldDB" id="A0A178LV96"/>
<accession>A0A178LV96</accession>
<dbReference type="EMBL" id="LWCS01000022">
    <property type="protein sequence ID" value="OAN38173.1"/>
    <property type="molecule type" value="Genomic_DNA"/>
</dbReference>
<keyword evidence="2" id="KW-0808">Transferase</keyword>
<proteinExistence type="predicted"/>
<dbReference type="InterPro" id="IPR029016">
    <property type="entry name" value="GAF-like_dom_sf"/>
</dbReference>
<evidence type="ECO:0000313" key="3">
    <source>
        <dbReference type="Proteomes" id="UP000078396"/>
    </source>
</evidence>
<protein>
    <submittedName>
        <fullName evidence="2">Histidine kinase</fullName>
    </submittedName>
</protein>
<dbReference type="Gene3D" id="3.30.450.40">
    <property type="match status" value="1"/>
</dbReference>